<keyword evidence="8" id="KW-1185">Reference proteome</keyword>
<dbReference type="Pfam" id="PF13360">
    <property type="entry name" value="PQQ_2"/>
    <property type="match status" value="1"/>
</dbReference>
<feature type="domain" description="Pyrrolo-quinoline quinone repeat" evidence="5">
    <location>
        <begin position="43"/>
        <end position="336"/>
    </location>
</feature>
<dbReference type="SMART" id="SM00564">
    <property type="entry name" value="PQQ"/>
    <property type="match status" value="6"/>
</dbReference>
<dbReference type="GO" id="GO:0052934">
    <property type="term" value="F:alcohol dehydrogenase (cytochrome c) activity"/>
    <property type="evidence" value="ECO:0007669"/>
    <property type="project" value="UniProtKB-EC"/>
</dbReference>
<evidence type="ECO:0000256" key="1">
    <source>
        <dbReference type="ARBA" id="ARBA00001931"/>
    </source>
</evidence>
<reference evidence="7 8" key="1">
    <citation type="submission" date="2020-07" db="EMBL/GenBank/DDBJ databases">
        <title>Genomic Encyclopedia of Type Strains, Phase IV (KMG-V): Genome sequencing to study the core and pangenomes of soil and plant-associated prokaryotes.</title>
        <authorList>
            <person name="Whitman W."/>
        </authorList>
    </citation>
    <scope>NUCLEOTIDE SEQUENCE [LARGE SCALE GENOMIC DNA]</scope>
    <source>
        <strain evidence="7 8">X4EP2</strain>
    </source>
</reference>
<proteinExistence type="inferred from homology"/>
<dbReference type="InterPro" id="IPR018391">
    <property type="entry name" value="PQQ_b-propeller_rpt"/>
</dbReference>
<feature type="domain" description="Pyrrolo-quinoline quinone repeat" evidence="6">
    <location>
        <begin position="423"/>
        <end position="511"/>
    </location>
</feature>
<feature type="chain" id="PRO_5030997969" evidence="4">
    <location>
        <begin position="25"/>
        <end position="521"/>
    </location>
</feature>
<protein>
    <submittedName>
        <fullName evidence="7">Alcohol dehydrogenase (Cytochrome c)</fullName>
        <ecNumber evidence="7">1.1.2.8</ecNumber>
    </submittedName>
</protein>
<feature type="signal peptide" evidence="4">
    <location>
        <begin position="1"/>
        <end position="24"/>
    </location>
</feature>
<evidence type="ECO:0000256" key="2">
    <source>
        <dbReference type="ARBA" id="ARBA00008156"/>
    </source>
</evidence>
<dbReference type="Pfam" id="PF01011">
    <property type="entry name" value="PQQ"/>
    <property type="match status" value="1"/>
</dbReference>
<dbReference type="PANTHER" id="PTHR32303">
    <property type="entry name" value="QUINOPROTEIN ALCOHOL DEHYDROGENASE (CYTOCHROME C)"/>
    <property type="match status" value="1"/>
</dbReference>
<evidence type="ECO:0000259" key="6">
    <source>
        <dbReference type="Pfam" id="PF13360"/>
    </source>
</evidence>
<dbReference type="NCBIfam" id="TIGR04528">
    <property type="entry name" value="acido_non_PQQ"/>
    <property type="match status" value="1"/>
</dbReference>
<organism evidence="7 8">
    <name type="scientific">Granulicella arctica</name>
    <dbReference type="NCBI Taxonomy" id="940613"/>
    <lineage>
        <taxon>Bacteria</taxon>
        <taxon>Pseudomonadati</taxon>
        <taxon>Acidobacteriota</taxon>
        <taxon>Terriglobia</taxon>
        <taxon>Terriglobales</taxon>
        <taxon>Acidobacteriaceae</taxon>
        <taxon>Granulicella</taxon>
    </lineage>
</organism>
<accession>A0A7Y9PK04</accession>
<dbReference type="Proteomes" id="UP000589520">
    <property type="component" value="Unassembled WGS sequence"/>
</dbReference>
<evidence type="ECO:0000259" key="5">
    <source>
        <dbReference type="Pfam" id="PF01011"/>
    </source>
</evidence>
<dbReference type="SUPFAM" id="SSF50998">
    <property type="entry name" value="Quinoprotein alcohol dehydrogenase-like"/>
    <property type="match status" value="1"/>
</dbReference>
<evidence type="ECO:0000256" key="4">
    <source>
        <dbReference type="SAM" id="SignalP"/>
    </source>
</evidence>
<dbReference type="InterPro" id="IPR011047">
    <property type="entry name" value="Quinoprotein_ADH-like_sf"/>
</dbReference>
<evidence type="ECO:0000313" key="7">
    <source>
        <dbReference type="EMBL" id="NYF81150.1"/>
    </source>
</evidence>
<sequence length="521" mass="56744">MMLPKRPFLFWVPLFVLVFTAVFAANGQNVDTQMLVHPPVDSWPGFHGDYSGRRHSSFTQITPANVNKLTLAWAFQTGLAGAGIKSTPILVDGIMYFTMPDHLWAVDARSGHLIWHYQYPPNKGNHIGQRGVAIYRDWIFFMGPDDHMVSLNAKDGRVRWNIAVADVNEGYWTTMAPLVVGNHVIVGVGGDLDNLPMFVQAFDVETGKLQWRWNVNPKGDGKHAETGGTTWMPGTYDPALNLVYWGTGNPTPVLAGGARPGNNLYTCSIVALNADTGELVWAFQVTPHDTHDWDAVEIPVLVDGMFKGKPRKMLMQATRSGYFFVLDRVTGENLVTAPFGPVNWAKGVDAKGEPIPDPAKEPAPDGRLIAPDEGGLTNYRSPSFDPKTGLFLVSAQPSYSLYFTKPADGTFGWAGADYGLWGKGVLEAIDYRTGKIRWSHELGEGGPGAGVLSTDSGITFTGDVHGNVLALDTSDGKTLWHAGLGSSVRNSPITYELDGRQYVVVAGGGVLFAWALPEEQK</sequence>
<dbReference type="EC" id="1.1.2.8" evidence="7"/>
<keyword evidence="4" id="KW-0732">Signal</keyword>
<evidence type="ECO:0000313" key="8">
    <source>
        <dbReference type="Proteomes" id="UP000589520"/>
    </source>
</evidence>
<keyword evidence="3 7" id="KW-0560">Oxidoreductase</keyword>
<comment type="cofactor">
    <cofactor evidence="1">
        <name>pyrroloquinoline quinone</name>
        <dbReference type="ChEBI" id="CHEBI:58442"/>
    </cofactor>
</comment>
<dbReference type="AlphaFoldDB" id="A0A7Y9PK04"/>
<comment type="similarity">
    <text evidence="2">Belongs to the bacterial PQQ dehydrogenase family.</text>
</comment>
<gene>
    <name evidence="7" type="ORF">HDF17_003470</name>
</gene>
<dbReference type="InterPro" id="IPR030939">
    <property type="entry name" value="Acido_non_PQQ"/>
</dbReference>
<dbReference type="InterPro" id="IPR002372">
    <property type="entry name" value="PQQ_rpt_dom"/>
</dbReference>
<name>A0A7Y9PK04_9BACT</name>
<dbReference type="RefSeq" id="WP_246302043.1">
    <property type="nucleotide sequence ID" value="NZ_JACCCW010000002.1"/>
</dbReference>
<comment type="caution">
    <text evidence="7">The sequence shown here is derived from an EMBL/GenBank/DDBJ whole genome shotgun (WGS) entry which is preliminary data.</text>
</comment>
<dbReference type="EMBL" id="JACCCW010000002">
    <property type="protein sequence ID" value="NYF81150.1"/>
    <property type="molecule type" value="Genomic_DNA"/>
</dbReference>
<evidence type="ECO:0000256" key="3">
    <source>
        <dbReference type="ARBA" id="ARBA00023002"/>
    </source>
</evidence>
<dbReference type="Gene3D" id="2.140.10.10">
    <property type="entry name" value="Quinoprotein alcohol dehydrogenase-like superfamily"/>
    <property type="match status" value="1"/>
</dbReference>